<dbReference type="InterPro" id="IPR002763">
    <property type="entry name" value="DUF72"/>
</dbReference>
<keyword evidence="2" id="KW-1185">Reference proteome</keyword>
<dbReference type="PANTHER" id="PTHR30348">
    <property type="entry name" value="UNCHARACTERIZED PROTEIN YECE"/>
    <property type="match status" value="1"/>
</dbReference>
<sequence length="258" mass="29535">MASMAGRQAIAWIGTSGYSYPHWRGTFYPPELPAREQLRFYATVFNTVELNVTFYRLPRESTLKTWYQISPPGFSFTLKGSRLITHQKRLSDVAATVALFFTRAALLGEKLGVVLWQLPPGMRADRKRLEEFCGLLQENPVAKTTRHAFEFRHPTWFAPEIYDVLRAYGYALCTADAPRWPCVEAITTNFAYYRFHGHERLYASSYPREVLAVWAEKMAAHLAAGRDVYAYFNNDAGSYAVANARELKELLAGMLLRR</sequence>
<protein>
    <submittedName>
        <fullName evidence="1">Uncharacterized protein YecE (DUF72 family)</fullName>
    </submittedName>
</protein>
<accession>A0A3N5APP7</accession>
<dbReference type="Gene3D" id="3.20.20.410">
    <property type="entry name" value="Protein of unknown function UPF0759"/>
    <property type="match status" value="1"/>
</dbReference>
<dbReference type="PANTHER" id="PTHR30348:SF4">
    <property type="entry name" value="DUF72 DOMAIN-CONTAINING PROTEIN"/>
    <property type="match status" value="1"/>
</dbReference>
<dbReference type="EMBL" id="RKRE01000002">
    <property type="protein sequence ID" value="RPF46807.1"/>
    <property type="molecule type" value="Genomic_DNA"/>
</dbReference>
<dbReference type="Pfam" id="PF01904">
    <property type="entry name" value="DUF72"/>
    <property type="match status" value="1"/>
</dbReference>
<name>A0A3N5APP7_9THEO</name>
<dbReference type="InterPro" id="IPR036520">
    <property type="entry name" value="UPF0759_sf"/>
</dbReference>
<comment type="caution">
    <text evidence="1">The sequence shown here is derived from an EMBL/GenBank/DDBJ whole genome shotgun (WGS) entry which is preliminary data.</text>
</comment>
<evidence type="ECO:0000313" key="2">
    <source>
        <dbReference type="Proteomes" id="UP000282654"/>
    </source>
</evidence>
<evidence type="ECO:0000313" key="1">
    <source>
        <dbReference type="EMBL" id="RPF46807.1"/>
    </source>
</evidence>
<proteinExistence type="predicted"/>
<dbReference type="AlphaFoldDB" id="A0A3N5APP7"/>
<dbReference type="Proteomes" id="UP000282654">
    <property type="component" value="Unassembled WGS sequence"/>
</dbReference>
<dbReference type="OrthoDB" id="9780310at2"/>
<dbReference type="SUPFAM" id="SSF117396">
    <property type="entry name" value="TM1631-like"/>
    <property type="match status" value="1"/>
</dbReference>
<gene>
    <name evidence="1" type="ORF">EDD75_1066</name>
</gene>
<organism evidence="1 2">
    <name type="scientific">Thermodesulfitimonas autotrophica</name>
    <dbReference type="NCBI Taxonomy" id="1894989"/>
    <lineage>
        <taxon>Bacteria</taxon>
        <taxon>Bacillati</taxon>
        <taxon>Bacillota</taxon>
        <taxon>Clostridia</taxon>
        <taxon>Thermoanaerobacterales</taxon>
        <taxon>Thermoanaerobacteraceae</taxon>
        <taxon>Thermodesulfitimonas</taxon>
    </lineage>
</organism>
<reference evidence="1 2" key="1">
    <citation type="submission" date="2018-11" db="EMBL/GenBank/DDBJ databases">
        <title>Genomic Encyclopedia of Type Strains, Phase IV (KMG-IV): sequencing the most valuable type-strain genomes for metagenomic binning, comparative biology and taxonomic classification.</title>
        <authorList>
            <person name="Goeker M."/>
        </authorList>
    </citation>
    <scope>NUCLEOTIDE SEQUENCE [LARGE SCALE GENOMIC DNA]</scope>
    <source>
        <strain evidence="1 2">DSM 102936</strain>
    </source>
</reference>